<organism evidence="3 4">
    <name type="scientific">Thermomonospora umbrina</name>
    <dbReference type="NCBI Taxonomy" id="111806"/>
    <lineage>
        <taxon>Bacteria</taxon>
        <taxon>Bacillati</taxon>
        <taxon>Actinomycetota</taxon>
        <taxon>Actinomycetes</taxon>
        <taxon>Streptosporangiales</taxon>
        <taxon>Thermomonosporaceae</taxon>
        <taxon>Thermomonospora</taxon>
    </lineage>
</organism>
<feature type="transmembrane region" description="Helical" evidence="2">
    <location>
        <begin position="70"/>
        <end position="92"/>
    </location>
</feature>
<dbReference type="Proteomes" id="UP000256661">
    <property type="component" value="Unassembled WGS sequence"/>
</dbReference>
<evidence type="ECO:0000256" key="2">
    <source>
        <dbReference type="SAM" id="Phobius"/>
    </source>
</evidence>
<evidence type="ECO:0000256" key="1">
    <source>
        <dbReference type="SAM" id="MobiDB-lite"/>
    </source>
</evidence>
<keyword evidence="2" id="KW-1133">Transmembrane helix</keyword>
<evidence type="ECO:0000313" key="4">
    <source>
        <dbReference type="Proteomes" id="UP000256661"/>
    </source>
</evidence>
<keyword evidence="2" id="KW-0472">Membrane</keyword>
<feature type="compositionally biased region" description="Low complexity" evidence="1">
    <location>
        <begin position="1"/>
        <end position="16"/>
    </location>
</feature>
<dbReference type="EMBL" id="QTTT01000001">
    <property type="protein sequence ID" value="REE98181.1"/>
    <property type="molecule type" value="Genomic_DNA"/>
</dbReference>
<accession>A0A3D9T2Y1</accession>
<keyword evidence="2" id="KW-0812">Transmembrane</keyword>
<protein>
    <recommendedName>
        <fullName evidence="5">DUF3558 family protein</fullName>
    </recommendedName>
</protein>
<name>A0A3D9T2Y1_9ACTN</name>
<sequence length="289" mass="28891">MSGSHRSGGHRASGSDRGTGGGYGHGRPTPGASGRSGAHRDREGSGQYPRGATGSHRIVQSRGPRRRLTAVLLGGVAGVGACVLAVFLILGVSDGGGTGGIANSGADSGTGAGPANGERSVVPDACETVGDELAGELAPDADRTQSDSYQASDRQNQCVWGAYTGEKKRVLTVELRAVAGSGGATGADTASRTFQAERDADQSGKSLLDGQELDDKRTVPDLGDEAYAVYWVDSAQNSGEAIVNVRQGNVLITVHYGGSNGDDGLGADPAIDGAVAAAKETAAALASGA</sequence>
<evidence type="ECO:0008006" key="5">
    <source>
        <dbReference type="Google" id="ProtNLM"/>
    </source>
</evidence>
<keyword evidence="4" id="KW-1185">Reference proteome</keyword>
<feature type="region of interest" description="Disordered" evidence="1">
    <location>
        <begin position="1"/>
        <end position="63"/>
    </location>
</feature>
<gene>
    <name evidence="3" type="ORF">DFJ69_3665</name>
</gene>
<comment type="caution">
    <text evidence="3">The sequence shown here is derived from an EMBL/GenBank/DDBJ whole genome shotgun (WGS) entry which is preliminary data.</text>
</comment>
<reference evidence="3 4" key="1">
    <citation type="submission" date="2018-08" db="EMBL/GenBank/DDBJ databases">
        <title>Sequencing the genomes of 1000 actinobacteria strains.</title>
        <authorList>
            <person name="Klenk H.-P."/>
        </authorList>
    </citation>
    <scope>NUCLEOTIDE SEQUENCE [LARGE SCALE GENOMIC DNA]</scope>
    <source>
        <strain evidence="3 4">DSM 43927</strain>
    </source>
</reference>
<evidence type="ECO:0000313" key="3">
    <source>
        <dbReference type="EMBL" id="REE98181.1"/>
    </source>
</evidence>
<dbReference type="AlphaFoldDB" id="A0A3D9T2Y1"/>
<proteinExistence type="predicted"/>